<gene>
    <name evidence="1" type="ORF">BCR41DRAFT_362516</name>
</gene>
<sequence length="529" mass="60081">MMGNPDLHPLDIPEIISLVGEHLDEKSLFCCIRVSKTFHDTLVKAIWKKTKINSPSRYPTAEALQTYKEYIEELGFYYNFPEEFGSLQGCKNLKHIEYYGGSPPLNPTARSDLSNLIKAHSSTITKLTFYCPTLREIWKALLGCTRLETLMIQEIVILKDEVDLFFQACKKVRILTISRVNISRLPSDFLNDATDTFTFPNLSTLHLHKVKIVNPPHPHTSPYCLAMLTRRCPGLYTLSFNGHGDDDRTSPNVFYKTALLHRPYALKNLSDLHFSKMDLKDEDMAALLRLMTELRQLVAPHCEFGPLSIRELLANEQEMLDDGQIVRKAREQRLCDAVEVLEINTESHISGGAVQAVLSNCPRLKKLVGSKIRVTEIVDGAEWVSTELTILSIRLEADVDQETAEGMQKQRIAFKQLGKLTRLNYLDLTEQTSLSQKIRTLDLRLRAGLDELVNLKRLRSLSFQGDNHQQMQSEDALWVINNWPDVEFYGDIAAQDPDTEELVDSIFEKRGIVPGLKGGAWASFSKNNC</sequence>
<dbReference type="RefSeq" id="XP_021876687.1">
    <property type="nucleotide sequence ID" value="XM_022025733.1"/>
</dbReference>
<dbReference type="EMBL" id="MCFF01000055">
    <property type="protein sequence ID" value="ORZ04690.1"/>
    <property type="molecule type" value="Genomic_DNA"/>
</dbReference>
<dbReference type="AlphaFoldDB" id="A0A1Y2G9B0"/>
<keyword evidence="2" id="KW-1185">Reference proteome</keyword>
<evidence type="ECO:0000313" key="1">
    <source>
        <dbReference type="EMBL" id="ORZ04690.1"/>
    </source>
</evidence>
<dbReference type="Gene3D" id="3.80.10.10">
    <property type="entry name" value="Ribonuclease Inhibitor"/>
    <property type="match status" value="1"/>
</dbReference>
<dbReference type="GeneID" id="33567576"/>
<evidence type="ECO:0008006" key="3">
    <source>
        <dbReference type="Google" id="ProtNLM"/>
    </source>
</evidence>
<comment type="caution">
    <text evidence="1">The sequence shown here is derived from an EMBL/GenBank/DDBJ whole genome shotgun (WGS) entry which is preliminary data.</text>
</comment>
<organism evidence="1 2">
    <name type="scientific">Lobosporangium transversale</name>
    <dbReference type="NCBI Taxonomy" id="64571"/>
    <lineage>
        <taxon>Eukaryota</taxon>
        <taxon>Fungi</taxon>
        <taxon>Fungi incertae sedis</taxon>
        <taxon>Mucoromycota</taxon>
        <taxon>Mortierellomycotina</taxon>
        <taxon>Mortierellomycetes</taxon>
        <taxon>Mortierellales</taxon>
        <taxon>Mortierellaceae</taxon>
        <taxon>Lobosporangium</taxon>
    </lineage>
</organism>
<accession>A0A1Y2G9B0</accession>
<proteinExistence type="predicted"/>
<dbReference type="InParanoid" id="A0A1Y2G9B0"/>
<evidence type="ECO:0000313" key="2">
    <source>
        <dbReference type="Proteomes" id="UP000193648"/>
    </source>
</evidence>
<reference evidence="1 2" key="1">
    <citation type="submission" date="2016-07" db="EMBL/GenBank/DDBJ databases">
        <title>Pervasive Adenine N6-methylation of Active Genes in Fungi.</title>
        <authorList>
            <consortium name="DOE Joint Genome Institute"/>
            <person name="Mondo S.J."/>
            <person name="Dannebaum R.O."/>
            <person name="Kuo R.C."/>
            <person name="Labutti K."/>
            <person name="Haridas S."/>
            <person name="Kuo A."/>
            <person name="Salamov A."/>
            <person name="Ahrendt S.R."/>
            <person name="Lipzen A."/>
            <person name="Sullivan W."/>
            <person name="Andreopoulos W.B."/>
            <person name="Clum A."/>
            <person name="Lindquist E."/>
            <person name="Daum C."/>
            <person name="Ramamoorthy G.K."/>
            <person name="Gryganskyi A."/>
            <person name="Culley D."/>
            <person name="Magnuson J.K."/>
            <person name="James T.Y."/>
            <person name="O'Malley M.A."/>
            <person name="Stajich J.E."/>
            <person name="Spatafora J.W."/>
            <person name="Visel A."/>
            <person name="Grigoriev I.V."/>
        </authorList>
    </citation>
    <scope>NUCLEOTIDE SEQUENCE [LARGE SCALE GENOMIC DNA]</scope>
    <source>
        <strain evidence="1 2">NRRL 3116</strain>
    </source>
</reference>
<dbReference type="InterPro" id="IPR032675">
    <property type="entry name" value="LRR_dom_sf"/>
</dbReference>
<dbReference type="OrthoDB" id="2432222at2759"/>
<dbReference type="SUPFAM" id="SSF52047">
    <property type="entry name" value="RNI-like"/>
    <property type="match status" value="1"/>
</dbReference>
<dbReference type="Proteomes" id="UP000193648">
    <property type="component" value="Unassembled WGS sequence"/>
</dbReference>
<protein>
    <recommendedName>
        <fullName evidence="3">F-box domain-containing protein</fullName>
    </recommendedName>
</protein>
<name>A0A1Y2G9B0_9FUNG</name>